<comment type="caution">
    <text evidence="1">The sequence shown here is derived from an EMBL/GenBank/DDBJ whole genome shotgun (WGS) entry which is preliminary data.</text>
</comment>
<sequence>MTAATMATTGFSFGLTTVPPRREIRTAAVAFTFTPFIKKQASSLYLSSSRSISGLGPLVLSKTFTAAGPVQRNSQPLTVVCAKGYKMKTHKANSLS</sequence>
<dbReference type="EMBL" id="JACGWK010000009">
    <property type="protein sequence ID" value="KAL0334124.1"/>
    <property type="molecule type" value="Genomic_DNA"/>
</dbReference>
<reference evidence="1" key="2">
    <citation type="journal article" date="2024" name="Plant">
        <title>Genomic evolution and insights into agronomic trait innovations of Sesamum species.</title>
        <authorList>
            <person name="Miao H."/>
            <person name="Wang L."/>
            <person name="Qu L."/>
            <person name="Liu H."/>
            <person name="Sun Y."/>
            <person name="Le M."/>
            <person name="Wang Q."/>
            <person name="Wei S."/>
            <person name="Zheng Y."/>
            <person name="Lin W."/>
            <person name="Duan Y."/>
            <person name="Cao H."/>
            <person name="Xiong S."/>
            <person name="Wang X."/>
            <person name="Wei L."/>
            <person name="Li C."/>
            <person name="Ma Q."/>
            <person name="Ju M."/>
            <person name="Zhao R."/>
            <person name="Li G."/>
            <person name="Mu C."/>
            <person name="Tian Q."/>
            <person name="Mei H."/>
            <person name="Zhang T."/>
            <person name="Gao T."/>
            <person name="Zhang H."/>
        </authorList>
    </citation>
    <scope>NUCLEOTIDE SEQUENCE</scope>
    <source>
        <strain evidence="1">G01</strain>
    </source>
</reference>
<name>A0AAW2MRK8_9LAMI</name>
<reference evidence="1" key="1">
    <citation type="submission" date="2020-06" db="EMBL/GenBank/DDBJ databases">
        <authorList>
            <person name="Li T."/>
            <person name="Hu X."/>
            <person name="Zhang T."/>
            <person name="Song X."/>
            <person name="Zhang H."/>
            <person name="Dai N."/>
            <person name="Sheng W."/>
            <person name="Hou X."/>
            <person name="Wei L."/>
        </authorList>
    </citation>
    <scope>NUCLEOTIDE SEQUENCE</scope>
    <source>
        <strain evidence="1">G01</strain>
        <tissue evidence="1">Leaf</tissue>
    </source>
</reference>
<evidence type="ECO:0000313" key="1">
    <source>
        <dbReference type="EMBL" id="KAL0334124.1"/>
    </source>
</evidence>
<organism evidence="1">
    <name type="scientific">Sesamum angustifolium</name>
    <dbReference type="NCBI Taxonomy" id="2727405"/>
    <lineage>
        <taxon>Eukaryota</taxon>
        <taxon>Viridiplantae</taxon>
        <taxon>Streptophyta</taxon>
        <taxon>Embryophyta</taxon>
        <taxon>Tracheophyta</taxon>
        <taxon>Spermatophyta</taxon>
        <taxon>Magnoliopsida</taxon>
        <taxon>eudicotyledons</taxon>
        <taxon>Gunneridae</taxon>
        <taxon>Pentapetalae</taxon>
        <taxon>asterids</taxon>
        <taxon>lamiids</taxon>
        <taxon>Lamiales</taxon>
        <taxon>Pedaliaceae</taxon>
        <taxon>Sesamum</taxon>
    </lineage>
</organism>
<gene>
    <name evidence="1" type="ORF">Sangu_1568600</name>
</gene>
<dbReference type="AlphaFoldDB" id="A0AAW2MRK8"/>
<protein>
    <submittedName>
        <fullName evidence="1">Uncharacterized protein</fullName>
    </submittedName>
</protein>
<proteinExistence type="predicted"/>
<accession>A0AAW2MRK8</accession>